<dbReference type="InterPro" id="IPR033316">
    <property type="entry name" value="RBBP8-like"/>
</dbReference>
<evidence type="ECO:0000256" key="4">
    <source>
        <dbReference type="SAM" id="MobiDB-lite"/>
    </source>
</evidence>
<feature type="compositionally biased region" description="Pro residues" evidence="4">
    <location>
        <begin position="402"/>
        <end position="419"/>
    </location>
</feature>
<feature type="compositionally biased region" description="Low complexity" evidence="4">
    <location>
        <begin position="143"/>
        <end position="152"/>
    </location>
</feature>
<feature type="compositionally biased region" description="Basic and acidic residues" evidence="4">
    <location>
        <begin position="75"/>
        <end position="84"/>
    </location>
</feature>
<feature type="compositionally biased region" description="Polar residues" evidence="4">
    <location>
        <begin position="191"/>
        <end position="202"/>
    </location>
</feature>
<keyword evidence="2" id="KW-0227">DNA damage</keyword>
<proteinExistence type="predicted"/>
<keyword evidence="7" id="KW-1185">Reference proteome</keyword>
<comment type="caution">
    <text evidence="6">The sequence shown here is derived from an EMBL/GenBank/DDBJ whole genome shotgun (WGS) entry which is preliminary data.</text>
</comment>
<feature type="compositionally biased region" description="Low complexity" evidence="4">
    <location>
        <begin position="487"/>
        <end position="499"/>
    </location>
</feature>
<feature type="region of interest" description="Disordered" evidence="4">
    <location>
        <begin position="127"/>
        <end position="355"/>
    </location>
</feature>
<evidence type="ECO:0000313" key="6">
    <source>
        <dbReference type="EMBL" id="KAL1902744.1"/>
    </source>
</evidence>
<comment type="subcellular location">
    <subcellularLocation>
        <location evidence="1">Nucleus</location>
    </subcellularLocation>
</comment>
<dbReference type="PANTHER" id="PTHR15107:SF0">
    <property type="entry name" value="DNA ENDONUCLEASE ACTIVATOR CTP1 C-TERMINAL DOMAIN-CONTAINING PROTEIN"/>
    <property type="match status" value="1"/>
</dbReference>
<feature type="domain" description="DNA endonuclease activator Ctp1 C-terminal" evidence="5">
    <location>
        <begin position="617"/>
        <end position="729"/>
    </location>
</feature>
<feature type="region of interest" description="Disordered" evidence="4">
    <location>
        <begin position="40"/>
        <end position="88"/>
    </location>
</feature>
<dbReference type="Proteomes" id="UP001583186">
    <property type="component" value="Unassembled WGS sequence"/>
</dbReference>
<evidence type="ECO:0000313" key="7">
    <source>
        <dbReference type="Proteomes" id="UP001583186"/>
    </source>
</evidence>
<organism evidence="6 7">
    <name type="scientific">Sporothrix stenoceras</name>
    <dbReference type="NCBI Taxonomy" id="5173"/>
    <lineage>
        <taxon>Eukaryota</taxon>
        <taxon>Fungi</taxon>
        <taxon>Dikarya</taxon>
        <taxon>Ascomycota</taxon>
        <taxon>Pezizomycotina</taxon>
        <taxon>Sordariomycetes</taxon>
        <taxon>Sordariomycetidae</taxon>
        <taxon>Ophiostomatales</taxon>
        <taxon>Ophiostomataceae</taxon>
        <taxon>Sporothrix</taxon>
    </lineage>
</organism>
<feature type="compositionally biased region" description="Pro residues" evidence="4">
    <location>
        <begin position="153"/>
        <end position="162"/>
    </location>
</feature>
<evidence type="ECO:0000256" key="2">
    <source>
        <dbReference type="ARBA" id="ARBA00022763"/>
    </source>
</evidence>
<feature type="region of interest" description="Disordered" evidence="4">
    <location>
        <begin position="376"/>
        <end position="555"/>
    </location>
</feature>
<dbReference type="InterPro" id="IPR013882">
    <property type="entry name" value="Ctp1_C"/>
</dbReference>
<gene>
    <name evidence="6" type="ORF">Sste5346_001187</name>
</gene>
<protein>
    <recommendedName>
        <fullName evidence="5">DNA endonuclease activator Ctp1 C-terminal domain-containing protein</fullName>
    </recommendedName>
</protein>
<evidence type="ECO:0000259" key="5">
    <source>
        <dbReference type="Pfam" id="PF08573"/>
    </source>
</evidence>
<name>A0ABR3ZRC4_9PEZI</name>
<dbReference type="EMBL" id="JAWCUI010000004">
    <property type="protein sequence ID" value="KAL1902744.1"/>
    <property type="molecule type" value="Genomic_DNA"/>
</dbReference>
<evidence type="ECO:0000256" key="1">
    <source>
        <dbReference type="ARBA" id="ARBA00004123"/>
    </source>
</evidence>
<feature type="region of interest" description="Disordered" evidence="4">
    <location>
        <begin position="712"/>
        <end position="739"/>
    </location>
</feature>
<feature type="compositionally biased region" description="Acidic residues" evidence="4">
    <location>
        <begin position="212"/>
        <end position="221"/>
    </location>
</feature>
<feature type="compositionally biased region" description="Polar residues" evidence="4">
    <location>
        <begin position="453"/>
        <end position="467"/>
    </location>
</feature>
<evidence type="ECO:0000256" key="3">
    <source>
        <dbReference type="ARBA" id="ARBA00023242"/>
    </source>
</evidence>
<sequence>MQEHWVKEEIRYVTKIVELDDQVFSLKTTLEKSEAERLQLSKTAAASTGKETDKTTSSGSKDDDSQENLSQLVEELQKALEKSQSRHTAIKAQLDTVVALAQRRKAETIKWVEYADSLEKKIKSLEKKKTAAKQSTPMPQDQTSTRTLTPTPATVPPPPPPSSNISTRAIYNMLEKQTEPEPQPQVEVSKPTLSASFSSTDGSYFLGNPAADDYEPAELAEPELPPQKITRTSSAGRTDNEAVLDSTQGDPSSDGPEPDLPALPTPRATNSDGVSGRVTIKSEPSSDGPEIIWERATKKPKRDEKSGSEGSKTYPQTPRILPTVKRESSDNTQRVQGLAHYRESQESIDLDEGQLTVQTPRKRHIFYQQMLVERLSDESSLGASQEKPTDEQPSTKTAMAAPLPPRLFPLPPPPTPATPSTPLATISGNVRRGVKDMTKSMKHLKRGIESLTEDNQPYSSPSGVSKRTSMDPPGTTKPTRLGSLLNSRPAEPSPLSSLPRPAPSAAPPRYHGAADSPIAGLFGRPPPTRVLPHLRDDDNTSLPRTPSAPAASRNVHTPAAAVLSTPTTNPLTAALLAAKAESAAKKASSPLRARPVERLKVDDFKINPAFNNGETFAYNEVVRGRTDRAGLSGCTDPQCCGKAFRGMATSELDAAGPTHLRRSESIVSMERHLGDGAYMLAQMSPEEKKELWLEARTKELADKYGKHRHRYHRRASPPGFWDTDFPTTQDEEHNRAEAEKVERITVQERYREAMRSGGGRWLFRDE</sequence>
<feature type="compositionally biased region" description="Basic and acidic residues" evidence="4">
    <location>
        <begin position="292"/>
        <end position="307"/>
    </location>
</feature>
<reference evidence="6 7" key="1">
    <citation type="journal article" date="2024" name="IMA Fungus">
        <title>IMA Genome - F19 : A genome assembly and annotation guide to empower mycologists, including annotated draft genome sequences of Ceratocystis pirilliformis, Diaporthe australafricana, Fusarium ophioides, Paecilomyces lecythidis, and Sporothrix stenoceras.</title>
        <authorList>
            <person name="Aylward J."/>
            <person name="Wilson A.M."/>
            <person name="Visagie C.M."/>
            <person name="Spraker J."/>
            <person name="Barnes I."/>
            <person name="Buitendag C."/>
            <person name="Ceriani C."/>
            <person name="Del Mar Angel L."/>
            <person name="du Plessis D."/>
            <person name="Fuchs T."/>
            <person name="Gasser K."/>
            <person name="Kramer D."/>
            <person name="Li W."/>
            <person name="Munsamy K."/>
            <person name="Piso A."/>
            <person name="Price J.L."/>
            <person name="Sonnekus B."/>
            <person name="Thomas C."/>
            <person name="van der Nest A."/>
            <person name="van Dijk A."/>
            <person name="van Heerden A."/>
            <person name="van Vuuren N."/>
            <person name="Yilmaz N."/>
            <person name="Duong T.A."/>
            <person name="van der Merwe N.A."/>
            <person name="Wingfield M.J."/>
            <person name="Wingfield B.D."/>
        </authorList>
    </citation>
    <scope>NUCLEOTIDE SEQUENCE [LARGE SCALE GENOMIC DNA]</scope>
    <source>
        <strain evidence="6 7">CMW 5346</strain>
    </source>
</reference>
<keyword evidence="3" id="KW-0539">Nucleus</keyword>
<accession>A0ABR3ZRC4</accession>
<feature type="compositionally biased region" description="Basic and acidic residues" evidence="4">
    <location>
        <begin position="730"/>
        <end position="739"/>
    </location>
</feature>
<dbReference type="PANTHER" id="PTHR15107">
    <property type="entry name" value="RETINOBLASTOMA BINDING PROTEIN 8"/>
    <property type="match status" value="1"/>
</dbReference>
<dbReference type="Pfam" id="PF08573">
    <property type="entry name" value="SAE2"/>
    <property type="match status" value="1"/>
</dbReference>